<feature type="compositionally biased region" description="Basic and acidic residues" evidence="1">
    <location>
        <begin position="165"/>
        <end position="182"/>
    </location>
</feature>
<organism evidence="2 3">
    <name type="scientific">Eutrema salsugineum</name>
    <name type="common">Saltwater cress</name>
    <name type="synonym">Sisymbrium salsugineum</name>
    <dbReference type="NCBI Taxonomy" id="72664"/>
    <lineage>
        <taxon>Eukaryota</taxon>
        <taxon>Viridiplantae</taxon>
        <taxon>Streptophyta</taxon>
        <taxon>Embryophyta</taxon>
        <taxon>Tracheophyta</taxon>
        <taxon>Spermatophyta</taxon>
        <taxon>Magnoliopsida</taxon>
        <taxon>eudicotyledons</taxon>
        <taxon>Gunneridae</taxon>
        <taxon>Pentapetalae</taxon>
        <taxon>rosids</taxon>
        <taxon>malvids</taxon>
        <taxon>Brassicales</taxon>
        <taxon>Brassicaceae</taxon>
        <taxon>Eutremeae</taxon>
        <taxon>Eutrema</taxon>
    </lineage>
</organism>
<feature type="region of interest" description="Disordered" evidence="1">
    <location>
        <begin position="54"/>
        <end position="188"/>
    </location>
</feature>
<proteinExistence type="predicted"/>
<keyword evidence="3" id="KW-1185">Reference proteome</keyword>
<evidence type="ECO:0000256" key="1">
    <source>
        <dbReference type="SAM" id="MobiDB-lite"/>
    </source>
</evidence>
<dbReference type="Gramene" id="ESQ47027">
    <property type="protein sequence ID" value="ESQ47027"/>
    <property type="gene ID" value="EUTSA_v10027938mg"/>
</dbReference>
<feature type="compositionally biased region" description="Low complexity" evidence="1">
    <location>
        <begin position="60"/>
        <end position="70"/>
    </location>
</feature>
<feature type="compositionally biased region" description="Basic residues" evidence="1">
    <location>
        <begin position="129"/>
        <end position="155"/>
    </location>
</feature>
<dbReference type="EMBL" id="KI517416">
    <property type="protein sequence ID" value="ESQ47027.1"/>
    <property type="molecule type" value="Genomic_DNA"/>
</dbReference>
<dbReference type="KEGG" id="eus:EUTSA_v10027938mg"/>
<name>V4LWZ1_EUTSA</name>
<feature type="compositionally biased region" description="Polar residues" evidence="1">
    <location>
        <begin position="109"/>
        <end position="128"/>
    </location>
</feature>
<sequence length="203" mass="22994">MNKNRSEATPNTARSRCRGSFIAKRQPPPENSFHEPICVLQTDSLTSEISEIKALKHYPPHQTQPPATTAKESCREHPEKTRRRAKPREDGADPEKASPDLVLIRSGICTGTTAADPQQSYHCISQKTQIRHQLGRKSTKPPLKHKPEKKNRKTRKDGAFYGEKQVTRRGKDIAGEENSREKGRVKRRRSKAVAIYQLLVLTI</sequence>
<feature type="region of interest" description="Disordered" evidence="1">
    <location>
        <begin position="1"/>
        <end position="35"/>
    </location>
</feature>
<gene>
    <name evidence="2" type="ORF">EUTSA_v10027938mg</name>
</gene>
<dbReference type="AlphaFoldDB" id="V4LWZ1"/>
<evidence type="ECO:0000313" key="3">
    <source>
        <dbReference type="Proteomes" id="UP000030689"/>
    </source>
</evidence>
<reference evidence="2 3" key="1">
    <citation type="journal article" date="2013" name="Front. Plant Sci.">
        <title>The Reference Genome of the Halophytic Plant Eutrema salsugineum.</title>
        <authorList>
            <person name="Yang R."/>
            <person name="Jarvis D.E."/>
            <person name="Chen H."/>
            <person name="Beilstein M.A."/>
            <person name="Grimwood J."/>
            <person name="Jenkins J."/>
            <person name="Shu S."/>
            <person name="Prochnik S."/>
            <person name="Xin M."/>
            <person name="Ma C."/>
            <person name="Schmutz J."/>
            <person name="Wing R.A."/>
            <person name="Mitchell-Olds T."/>
            <person name="Schumaker K.S."/>
            <person name="Wang X."/>
        </authorList>
    </citation>
    <scope>NUCLEOTIDE SEQUENCE [LARGE SCALE GENOMIC DNA]</scope>
</reference>
<feature type="compositionally biased region" description="Basic and acidic residues" evidence="1">
    <location>
        <begin position="87"/>
        <end position="98"/>
    </location>
</feature>
<accession>V4LWZ1</accession>
<dbReference type="Proteomes" id="UP000030689">
    <property type="component" value="Unassembled WGS sequence"/>
</dbReference>
<protein>
    <submittedName>
        <fullName evidence="2">Uncharacterized protein</fullName>
    </submittedName>
</protein>
<evidence type="ECO:0000313" key="2">
    <source>
        <dbReference type="EMBL" id="ESQ47027.1"/>
    </source>
</evidence>